<reference evidence="2" key="1">
    <citation type="journal article" date="2019" name="Int. J. Syst. Evol. Microbiol.">
        <title>The Global Catalogue of Microorganisms (GCM) 10K type strain sequencing project: providing services to taxonomists for standard genome sequencing and annotation.</title>
        <authorList>
            <consortium name="The Broad Institute Genomics Platform"/>
            <consortium name="The Broad Institute Genome Sequencing Center for Infectious Disease"/>
            <person name="Wu L."/>
            <person name="Ma J."/>
        </authorList>
    </citation>
    <scope>NUCLEOTIDE SEQUENCE [LARGE SCALE GENOMIC DNA]</scope>
    <source>
        <strain evidence="2">CGMCC 4.7283</strain>
    </source>
</reference>
<dbReference type="InterPro" id="IPR013424">
    <property type="entry name" value="Ice-binding_C"/>
</dbReference>
<dbReference type="RefSeq" id="WP_380716309.1">
    <property type="nucleotide sequence ID" value="NZ_JBHSGI010000002.1"/>
</dbReference>
<protein>
    <submittedName>
        <fullName evidence="1">VPLPA-CTERM sorting domain-containing protein</fullName>
    </submittedName>
</protein>
<organism evidence="1 2">
    <name type="scientific">Seohaeicola nanhaiensis</name>
    <dbReference type="NCBI Taxonomy" id="1387282"/>
    <lineage>
        <taxon>Bacteria</taxon>
        <taxon>Pseudomonadati</taxon>
        <taxon>Pseudomonadota</taxon>
        <taxon>Alphaproteobacteria</taxon>
        <taxon>Rhodobacterales</taxon>
        <taxon>Roseobacteraceae</taxon>
        <taxon>Seohaeicola</taxon>
    </lineage>
</organism>
<sequence>MTVTRQDPLFGANNALARNVNINYDGANNYVSAGMFHLTGSNGVGDFVAFCVDLAQKLGKPTQSVEEKSDLFGASILTNIDKLFSSVIGTSTMASAITTGVKAAGFQIALWEIISDDGSFNLADGKFQLKEAQNSTVWQQAQTYLDGLTNADTGKQTLTYYYSRENQDLVTGTPNDLQEPGTVPVPASGLLILAGLGSLVAMRRRKAA</sequence>
<dbReference type="Proteomes" id="UP001595973">
    <property type="component" value="Unassembled WGS sequence"/>
</dbReference>
<keyword evidence="2" id="KW-1185">Reference proteome</keyword>
<evidence type="ECO:0000313" key="2">
    <source>
        <dbReference type="Proteomes" id="UP001595973"/>
    </source>
</evidence>
<dbReference type="NCBIfam" id="TIGR03370">
    <property type="entry name" value="VPLPA-CTERM"/>
    <property type="match status" value="1"/>
</dbReference>
<comment type="caution">
    <text evidence="1">The sequence shown here is derived from an EMBL/GenBank/DDBJ whole genome shotgun (WGS) entry which is preliminary data.</text>
</comment>
<dbReference type="InterPro" id="IPR022472">
    <property type="entry name" value="VPLPA-CTERM"/>
</dbReference>
<dbReference type="EMBL" id="JBHSGI010000002">
    <property type="protein sequence ID" value="MFC4668070.1"/>
    <property type="molecule type" value="Genomic_DNA"/>
</dbReference>
<gene>
    <name evidence="1" type="ORF">ACFO5X_05845</name>
</gene>
<name>A0ABV9KCY8_9RHOB</name>
<accession>A0ABV9KCY8</accession>
<dbReference type="NCBIfam" id="TIGR02595">
    <property type="entry name" value="PEP_CTERM"/>
    <property type="match status" value="1"/>
</dbReference>
<evidence type="ECO:0000313" key="1">
    <source>
        <dbReference type="EMBL" id="MFC4668070.1"/>
    </source>
</evidence>
<proteinExistence type="predicted"/>